<keyword evidence="1" id="KW-1133">Transmembrane helix</keyword>
<proteinExistence type="predicted"/>
<dbReference type="AlphaFoldDB" id="A0A8J3N0B4"/>
<accession>A0A8J3N0B4</accession>
<sequence length="177" mass="18985">MPSLCAKLPSRLPFVVVLSLGIILAAEIAAIGFLVPFTFPSYIANLARPSFLSYIGDLLPFLIAAPLVSLLVGLSGWWLIIERSGRITKRRGIVVGVLGGITAHPLIWTFLALFSQPSVFGDVGPTPDLLQNIRLVITYSLLSLIFAGWITAPVGGIAGALLIRCQRAYIGVSRDED</sequence>
<keyword evidence="1" id="KW-0812">Transmembrane</keyword>
<name>A0A8J3N0B4_9CHLR</name>
<feature type="transmembrane region" description="Helical" evidence="1">
    <location>
        <begin position="12"/>
        <end position="39"/>
    </location>
</feature>
<comment type="caution">
    <text evidence="2">The sequence shown here is derived from an EMBL/GenBank/DDBJ whole genome shotgun (WGS) entry which is preliminary data.</text>
</comment>
<evidence type="ECO:0000256" key="1">
    <source>
        <dbReference type="SAM" id="Phobius"/>
    </source>
</evidence>
<feature type="transmembrane region" description="Helical" evidence="1">
    <location>
        <begin position="135"/>
        <end position="163"/>
    </location>
</feature>
<dbReference type="Proteomes" id="UP000597444">
    <property type="component" value="Unassembled WGS sequence"/>
</dbReference>
<feature type="transmembrane region" description="Helical" evidence="1">
    <location>
        <begin position="59"/>
        <end position="81"/>
    </location>
</feature>
<dbReference type="RefSeq" id="WP_220201084.1">
    <property type="nucleotide sequence ID" value="NZ_BNJK01000001.1"/>
</dbReference>
<organism evidence="2 3">
    <name type="scientific">Reticulibacter mediterranei</name>
    <dbReference type="NCBI Taxonomy" id="2778369"/>
    <lineage>
        <taxon>Bacteria</taxon>
        <taxon>Bacillati</taxon>
        <taxon>Chloroflexota</taxon>
        <taxon>Ktedonobacteria</taxon>
        <taxon>Ktedonobacterales</taxon>
        <taxon>Reticulibacteraceae</taxon>
        <taxon>Reticulibacter</taxon>
    </lineage>
</organism>
<protein>
    <submittedName>
        <fullName evidence="2">Uncharacterized protein</fullName>
    </submittedName>
</protein>
<gene>
    <name evidence="2" type="ORF">KSF_001250</name>
</gene>
<keyword evidence="3" id="KW-1185">Reference proteome</keyword>
<feature type="transmembrane region" description="Helical" evidence="1">
    <location>
        <begin position="93"/>
        <end position="115"/>
    </location>
</feature>
<evidence type="ECO:0000313" key="3">
    <source>
        <dbReference type="Proteomes" id="UP000597444"/>
    </source>
</evidence>
<keyword evidence="1" id="KW-0472">Membrane</keyword>
<evidence type="ECO:0000313" key="2">
    <source>
        <dbReference type="EMBL" id="GHO90077.1"/>
    </source>
</evidence>
<reference evidence="2" key="1">
    <citation type="submission" date="2020-10" db="EMBL/GenBank/DDBJ databases">
        <title>Taxonomic study of unclassified bacteria belonging to the class Ktedonobacteria.</title>
        <authorList>
            <person name="Yabe S."/>
            <person name="Wang C.M."/>
            <person name="Zheng Y."/>
            <person name="Sakai Y."/>
            <person name="Cavaletti L."/>
            <person name="Monciardini P."/>
            <person name="Donadio S."/>
        </authorList>
    </citation>
    <scope>NUCLEOTIDE SEQUENCE</scope>
    <source>
        <strain evidence="2">ID150040</strain>
    </source>
</reference>
<dbReference type="EMBL" id="BNJK01000001">
    <property type="protein sequence ID" value="GHO90077.1"/>
    <property type="molecule type" value="Genomic_DNA"/>
</dbReference>